<evidence type="ECO:0000313" key="3">
    <source>
        <dbReference type="Proteomes" id="UP000765509"/>
    </source>
</evidence>
<reference evidence="2" key="1">
    <citation type="submission" date="2021-03" db="EMBL/GenBank/DDBJ databases">
        <title>Draft genome sequence of rust myrtle Austropuccinia psidii MF-1, a brazilian biotype.</title>
        <authorList>
            <person name="Quecine M.C."/>
            <person name="Pachon D.M.R."/>
            <person name="Bonatelli M.L."/>
            <person name="Correr F.H."/>
            <person name="Franceschini L.M."/>
            <person name="Leite T.F."/>
            <person name="Margarido G.R.A."/>
            <person name="Almeida C.A."/>
            <person name="Ferrarezi J.A."/>
            <person name="Labate C.A."/>
        </authorList>
    </citation>
    <scope>NUCLEOTIDE SEQUENCE</scope>
    <source>
        <strain evidence="2">MF-1</strain>
    </source>
</reference>
<evidence type="ECO:0000313" key="2">
    <source>
        <dbReference type="EMBL" id="MBW0541388.1"/>
    </source>
</evidence>
<dbReference type="AlphaFoldDB" id="A0A9Q3IH49"/>
<evidence type="ECO:0000256" key="1">
    <source>
        <dbReference type="SAM" id="MobiDB-lite"/>
    </source>
</evidence>
<keyword evidence="3" id="KW-1185">Reference proteome</keyword>
<feature type="compositionally biased region" description="Polar residues" evidence="1">
    <location>
        <begin position="142"/>
        <end position="156"/>
    </location>
</feature>
<dbReference type="Proteomes" id="UP000765509">
    <property type="component" value="Unassembled WGS sequence"/>
</dbReference>
<name>A0A9Q3IH49_9BASI</name>
<comment type="caution">
    <text evidence="2">The sequence shown here is derived from an EMBL/GenBank/DDBJ whole genome shotgun (WGS) entry which is preliminary data.</text>
</comment>
<protein>
    <submittedName>
        <fullName evidence="2">Uncharacterized protein</fullName>
    </submittedName>
</protein>
<gene>
    <name evidence="2" type="ORF">O181_081103</name>
</gene>
<feature type="region of interest" description="Disordered" evidence="1">
    <location>
        <begin position="132"/>
        <end position="156"/>
    </location>
</feature>
<dbReference type="EMBL" id="AVOT02046049">
    <property type="protein sequence ID" value="MBW0541388.1"/>
    <property type="molecule type" value="Genomic_DNA"/>
</dbReference>
<accession>A0A9Q3IH49</accession>
<sequence>MEATISPIRWMLTRKRQDKIQIWRVFLKKDMSEGCQSFPHSPGCAPTNFDVNSEPELIQGNILRSEPFPSGSHRNISVPVQKLVQSSQGRGVGNMPKPLAGGYELLLSHQELSGSGEENRTLRMMYPIVLQRQGQKDKELAENQSLSSIDQRSSWK</sequence>
<proteinExistence type="predicted"/>
<organism evidence="2 3">
    <name type="scientific">Austropuccinia psidii MF-1</name>
    <dbReference type="NCBI Taxonomy" id="1389203"/>
    <lineage>
        <taxon>Eukaryota</taxon>
        <taxon>Fungi</taxon>
        <taxon>Dikarya</taxon>
        <taxon>Basidiomycota</taxon>
        <taxon>Pucciniomycotina</taxon>
        <taxon>Pucciniomycetes</taxon>
        <taxon>Pucciniales</taxon>
        <taxon>Sphaerophragmiaceae</taxon>
        <taxon>Austropuccinia</taxon>
    </lineage>
</organism>